<evidence type="ECO:0000313" key="2">
    <source>
        <dbReference type="Proteomes" id="UP000823982"/>
    </source>
</evidence>
<proteinExistence type="predicted"/>
<dbReference type="EMBL" id="DVIR01000056">
    <property type="protein sequence ID" value="HIS24935.1"/>
    <property type="molecule type" value="Genomic_DNA"/>
</dbReference>
<protein>
    <submittedName>
        <fullName evidence="1">Uncharacterized protein</fullName>
    </submittedName>
</protein>
<reference evidence="1" key="2">
    <citation type="journal article" date="2021" name="PeerJ">
        <title>Extensive microbial diversity within the chicken gut microbiome revealed by metagenomics and culture.</title>
        <authorList>
            <person name="Gilroy R."/>
            <person name="Ravi A."/>
            <person name="Getino M."/>
            <person name="Pursley I."/>
            <person name="Horton D.L."/>
            <person name="Alikhan N.F."/>
            <person name="Baker D."/>
            <person name="Gharbi K."/>
            <person name="Hall N."/>
            <person name="Watson M."/>
            <person name="Adriaenssens E.M."/>
            <person name="Foster-Nyarko E."/>
            <person name="Jarju S."/>
            <person name="Secka A."/>
            <person name="Antonio M."/>
            <person name="Oren A."/>
            <person name="Chaudhuri R.R."/>
            <person name="La Ragione R."/>
            <person name="Hildebrand F."/>
            <person name="Pallen M.J."/>
        </authorList>
    </citation>
    <scope>NUCLEOTIDE SEQUENCE</scope>
    <source>
        <strain evidence="1">CHK157-1446</strain>
    </source>
</reference>
<sequence length="73" mass="8271">MSRFKFASVRYCSLLKRNVVFESCYTETGEHSCECLNKSLCGYDSCGCRNRLYTVSRPACIPKASSERTARAE</sequence>
<name>A0A9D1EP69_9FIRM</name>
<reference evidence="1" key="1">
    <citation type="submission" date="2020-10" db="EMBL/GenBank/DDBJ databases">
        <authorList>
            <person name="Gilroy R."/>
        </authorList>
    </citation>
    <scope>NUCLEOTIDE SEQUENCE</scope>
    <source>
        <strain evidence="1">CHK157-1446</strain>
    </source>
</reference>
<accession>A0A9D1EP69</accession>
<evidence type="ECO:0000313" key="1">
    <source>
        <dbReference type="EMBL" id="HIS24935.1"/>
    </source>
</evidence>
<comment type="caution">
    <text evidence="1">The sequence shown here is derived from an EMBL/GenBank/DDBJ whole genome shotgun (WGS) entry which is preliminary data.</text>
</comment>
<dbReference type="Proteomes" id="UP000823982">
    <property type="component" value="Unassembled WGS sequence"/>
</dbReference>
<gene>
    <name evidence="1" type="ORF">IAD01_05990</name>
</gene>
<organism evidence="1 2">
    <name type="scientific">Candidatus Faeciplasma gallinarum</name>
    <dbReference type="NCBI Taxonomy" id="2840799"/>
    <lineage>
        <taxon>Bacteria</taxon>
        <taxon>Bacillati</taxon>
        <taxon>Bacillota</taxon>
        <taxon>Clostridia</taxon>
        <taxon>Eubacteriales</taxon>
        <taxon>Oscillospiraceae</taxon>
        <taxon>Oscillospiraceae incertae sedis</taxon>
        <taxon>Candidatus Faeciplasma</taxon>
    </lineage>
</organism>
<dbReference type="AlphaFoldDB" id="A0A9D1EP69"/>